<comment type="caution">
    <text evidence="1">The sequence shown here is derived from an EMBL/GenBank/DDBJ whole genome shotgun (WGS) entry which is preliminary data.</text>
</comment>
<feature type="non-terminal residue" evidence="1">
    <location>
        <position position="1"/>
    </location>
</feature>
<evidence type="ECO:0000313" key="2">
    <source>
        <dbReference type="Proteomes" id="UP000198211"/>
    </source>
</evidence>
<dbReference type="Proteomes" id="UP000198211">
    <property type="component" value="Unassembled WGS sequence"/>
</dbReference>
<proteinExistence type="predicted"/>
<dbReference type="AlphaFoldDB" id="A0A225VFB0"/>
<dbReference type="OrthoDB" id="167344at2759"/>
<accession>A0A225VFB0</accession>
<gene>
    <name evidence="1" type="ORF">PHMEG_00024610</name>
</gene>
<sequence>IWIPVEAAESIRRLCIVSHCGIQRHRVQQAMVLHLLHLFPNDNFQRIVSRFGNDCMLRLHSRGRKIIPRP</sequence>
<protein>
    <submittedName>
        <fullName evidence="1">Uncharacterized protein</fullName>
    </submittedName>
</protein>
<reference evidence="2" key="1">
    <citation type="submission" date="2017-03" db="EMBL/GenBank/DDBJ databases">
        <title>Phytopthora megakarya and P. palmivora, two closely related causual agents of cacao black pod achieved similar genome size and gene model numbers by different mechanisms.</title>
        <authorList>
            <person name="Ali S."/>
            <person name="Shao J."/>
            <person name="Larry D.J."/>
            <person name="Kronmiller B."/>
            <person name="Shen D."/>
            <person name="Strem M.D."/>
            <person name="Melnick R.L."/>
            <person name="Guiltinan M.J."/>
            <person name="Tyler B.M."/>
            <person name="Meinhardt L.W."/>
            <person name="Bailey B.A."/>
        </authorList>
    </citation>
    <scope>NUCLEOTIDE SEQUENCE [LARGE SCALE GENOMIC DNA]</scope>
    <source>
        <strain evidence="2">zdho120</strain>
    </source>
</reference>
<name>A0A225VFB0_9STRA</name>
<keyword evidence="2" id="KW-1185">Reference proteome</keyword>
<dbReference type="EMBL" id="NBNE01005413">
    <property type="protein sequence ID" value="OWZ03619.1"/>
    <property type="molecule type" value="Genomic_DNA"/>
</dbReference>
<organism evidence="1 2">
    <name type="scientific">Phytophthora megakarya</name>
    <dbReference type="NCBI Taxonomy" id="4795"/>
    <lineage>
        <taxon>Eukaryota</taxon>
        <taxon>Sar</taxon>
        <taxon>Stramenopiles</taxon>
        <taxon>Oomycota</taxon>
        <taxon>Peronosporomycetes</taxon>
        <taxon>Peronosporales</taxon>
        <taxon>Peronosporaceae</taxon>
        <taxon>Phytophthora</taxon>
    </lineage>
</organism>
<evidence type="ECO:0000313" key="1">
    <source>
        <dbReference type="EMBL" id="OWZ03619.1"/>
    </source>
</evidence>